<protein>
    <submittedName>
        <fullName evidence="1">Uncharacterized protein</fullName>
    </submittedName>
</protein>
<reference evidence="1" key="1">
    <citation type="submission" date="2018-02" db="EMBL/GenBank/DDBJ databases">
        <title>Rhizophora mucronata_Transcriptome.</title>
        <authorList>
            <person name="Meera S.P."/>
            <person name="Sreeshan A."/>
            <person name="Augustine A."/>
        </authorList>
    </citation>
    <scope>NUCLEOTIDE SEQUENCE</scope>
    <source>
        <tissue evidence="1">Leaf</tissue>
    </source>
</reference>
<organism evidence="1">
    <name type="scientific">Rhizophora mucronata</name>
    <name type="common">Asiatic mangrove</name>
    <dbReference type="NCBI Taxonomy" id="61149"/>
    <lineage>
        <taxon>Eukaryota</taxon>
        <taxon>Viridiplantae</taxon>
        <taxon>Streptophyta</taxon>
        <taxon>Embryophyta</taxon>
        <taxon>Tracheophyta</taxon>
        <taxon>Spermatophyta</taxon>
        <taxon>Magnoliopsida</taxon>
        <taxon>eudicotyledons</taxon>
        <taxon>Gunneridae</taxon>
        <taxon>Pentapetalae</taxon>
        <taxon>rosids</taxon>
        <taxon>fabids</taxon>
        <taxon>Malpighiales</taxon>
        <taxon>Rhizophoraceae</taxon>
        <taxon>Rhizophora</taxon>
    </lineage>
</organism>
<dbReference type="AlphaFoldDB" id="A0A2P2R198"/>
<dbReference type="EMBL" id="GGEC01092493">
    <property type="protein sequence ID" value="MBX72977.1"/>
    <property type="molecule type" value="Transcribed_RNA"/>
</dbReference>
<proteinExistence type="predicted"/>
<evidence type="ECO:0000313" key="1">
    <source>
        <dbReference type="EMBL" id="MBX72977.1"/>
    </source>
</evidence>
<accession>A0A2P2R198</accession>
<name>A0A2P2R198_RHIMU</name>
<sequence>MESMMFELSLRFSTLSPKVINEELYEVYVKSRPLPNSKVTSPRMLLSLKSPSMHG</sequence>